<dbReference type="PANTHER" id="PTHR37984:SF5">
    <property type="entry name" value="PROTEIN NYNRIN-LIKE"/>
    <property type="match status" value="1"/>
</dbReference>
<evidence type="ECO:0000259" key="2">
    <source>
        <dbReference type="Pfam" id="PF17919"/>
    </source>
</evidence>
<dbReference type="Gene3D" id="3.30.70.270">
    <property type="match status" value="1"/>
</dbReference>
<gene>
    <name evidence="3" type="ORF">LSAT_V11C400183520</name>
</gene>
<dbReference type="SUPFAM" id="SSF56672">
    <property type="entry name" value="DNA/RNA polymerases"/>
    <property type="match status" value="1"/>
</dbReference>
<dbReference type="InterPro" id="IPR050951">
    <property type="entry name" value="Retrovirus_Pol_polyprotein"/>
</dbReference>
<comment type="caution">
    <text evidence="3">The sequence shown here is derived from an EMBL/GenBank/DDBJ whole genome shotgun (WGS) entry which is preliminary data.</text>
</comment>
<evidence type="ECO:0000313" key="4">
    <source>
        <dbReference type="Proteomes" id="UP000235145"/>
    </source>
</evidence>
<proteinExistence type="predicted"/>
<organism evidence="3 4">
    <name type="scientific">Lactuca sativa</name>
    <name type="common">Garden lettuce</name>
    <dbReference type="NCBI Taxonomy" id="4236"/>
    <lineage>
        <taxon>Eukaryota</taxon>
        <taxon>Viridiplantae</taxon>
        <taxon>Streptophyta</taxon>
        <taxon>Embryophyta</taxon>
        <taxon>Tracheophyta</taxon>
        <taxon>Spermatophyta</taxon>
        <taxon>Magnoliopsida</taxon>
        <taxon>eudicotyledons</taxon>
        <taxon>Gunneridae</taxon>
        <taxon>Pentapetalae</taxon>
        <taxon>asterids</taxon>
        <taxon>campanulids</taxon>
        <taxon>Asterales</taxon>
        <taxon>Asteraceae</taxon>
        <taxon>Cichorioideae</taxon>
        <taxon>Cichorieae</taxon>
        <taxon>Lactucinae</taxon>
        <taxon>Lactuca</taxon>
    </lineage>
</organism>
<name>A0A9R1VUC1_LACSA</name>
<dbReference type="AlphaFoldDB" id="A0A9R1VUC1"/>
<protein>
    <recommendedName>
        <fullName evidence="2">Reverse transcriptase/retrotransposon-derived protein RNase H-like domain-containing protein</fullName>
    </recommendedName>
</protein>
<keyword evidence="1" id="KW-0511">Multifunctional enzyme</keyword>
<dbReference type="GO" id="GO:0003824">
    <property type="term" value="F:catalytic activity"/>
    <property type="evidence" value="ECO:0007669"/>
    <property type="project" value="UniProtKB-KW"/>
</dbReference>
<dbReference type="InterPro" id="IPR041577">
    <property type="entry name" value="RT_RNaseH_2"/>
</dbReference>
<dbReference type="PANTHER" id="PTHR37984">
    <property type="entry name" value="PROTEIN CBG26694"/>
    <property type="match status" value="1"/>
</dbReference>
<feature type="domain" description="Reverse transcriptase/retrotransposon-derived protein RNase H-like" evidence="2">
    <location>
        <begin position="101"/>
        <end position="148"/>
    </location>
</feature>
<accession>A0A9R1VUC1</accession>
<dbReference type="Proteomes" id="UP000235145">
    <property type="component" value="Unassembled WGS sequence"/>
</dbReference>
<keyword evidence="4" id="KW-1185">Reference proteome</keyword>
<dbReference type="EMBL" id="NBSK02000004">
    <property type="protein sequence ID" value="KAJ0210713.1"/>
    <property type="molecule type" value="Genomic_DNA"/>
</dbReference>
<evidence type="ECO:0000313" key="3">
    <source>
        <dbReference type="EMBL" id="KAJ0210713.1"/>
    </source>
</evidence>
<sequence length="149" mass="17002">MVSIFSEYVEEIIEMFIDDFTVYGNCFHECLGNLKKILQRCIETNLVLNYEKCHFMVDKGLILVHIVSSKGLEVDKAKIDVIKSLPYPTCVHEKRSFLGHAECKQVFDHLKELLISAPILQSLDWSLPFEIMCDASKHAVGAVLGKRKD</sequence>
<dbReference type="InterPro" id="IPR043502">
    <property type="entry name" value="DNA/RNA_pol_sf"/>
</dbReference>
<evidence type="ECO:0000256" key="1">
    <source>
        <dbReference type="ARBA" id="ARBA00023268"/>
    </source>
</evidence>
<dbReference type="Pfam" id="PF17919">
    <property type="entry name" value="RT_RNaseH_2"/>
    <property type="match status" value="1"/>
</dbReference>
<dbReference type="InterPro" id="IPR043128">
    <property type="entry name" value="Rev_trsase/Diguanyl_cyclase"/>
</dbReference>
<reference evidence="3 4" key="1">
    <citation type="journal article" date="2017" name="Nat. Commun.">
        <title>Genome assembly with in vitro proximity ligation data and whole-genome triplication in lettuce.</title>
        <authorList>
            <person name="Reyes-Chin-Wo S."/>
            <person name="Wang Z."/>
            <person name="Yang X."/>
            <person name="Kozik A."/>
            <person name="Arikit S."/>
            <person name="Song C."/>
            <person name="Xia L."/>
            <person name="Froenicke L."/>
            <person name="Lavelle D.O."/>
            <person name="Truco M.J."/>
            <person name="Xia R."/>
            <person name="Zhu S."/>
            <person name="Xu C."/>
            <person name="Xu H."/>
            <person name="Xu X."/>
            <person name="Cox K."/>
            <person name="Korf I."/>
            <person name="Meyers B.C."/>
            <person name="Michelmore R.W."/>
        </authorList>
    </citation>
    <scope>NUCLEOTIDE SEQUENCE [LARGE SCALE GENOMIC DNA]</scope>
    <source>
        <strain evidence="4">cv. Salinas</strain>
        <tissue evidence="3">Seedlings</tissue>
    </source>
</reference>